<proteinExistence type="predicted"/>
<keyword evidence="2" id="KW-1185">Reference proteome</keyword>
<reference evidence="1 2" key="1">
    <citation type="submission" date="2017-10" db="EMBL/GenBank/DDBJ databases">
        <authorList>
            <person name="Banno H."/>
            <person name="Chua N.-H."/>
        </authorList>
    </citation>
    <scope>NUCLEOTIDE SEQUENCE [LARGE SCALE GENOMIC DNA]</scope>
    <source>
        <strain evidence="1">Vibrio tapetis CECT4600</strain>
    </source>
</reference>
<dbReference type="KEGG" id="vta:A3410"/>
<sequence length="117" mass="13069">MNRSEIHNFSSLRTADTRADHDFFKQLSDKTVINIDRLGAQGTDGVSLSTLKSYMGINYQVLTKVIKTLHSKKLVALRRRSGVESADSTTSDDIILKLTAEGSTYVRNVLYAMQITE</sequence>
<gene>
    <name evidence="1" type="ORF">VTAP4600_A3410</name>
</gene>
<name>A0A2N8ZHI8_9VIBR</name>
<evidence type="ECO:0008006" key="3">
    <source>
        <dbReference type="Google" id="ProtNLM"/>
    </source>
</evidence>
<evidence type="ECO:0000313" key="1">
    <source>
        <dbReference type="EMBL" id="SON51357.1"/>
    </source>
</evidence>
<accession>A0A2N8ZHI8</accession>
<dbReference type="AlphaFoldDB" id="A0A2N8ZHI8"/>
<protein>
    <recommendedName>
        <fullName evidence="3">HTH marR-type domain-containing protein</fullName>
    </recommendedName>
</protein>
<dbReference type="EMBL" id="LT960611">
    <property type="protein sequence ID" value="SON51357.1"/>
    <property type="molecule type" value="Genomic_DNA"/>
</dbReference>
<organism evidence="1 2">
    <name type="scientific">Vibrio tapetis subsp. tapetis</name>
    <dbReference type="NCBI Taxonomy" id="1671868"/>
    <lineage>
        <taxon>Bacteria</taxon>
        <taxon>Pseudomonadati</taxon>
        <taxon>Pseudomonadota</taxon>
        <taxon>Gammaproteobacteria</taxon>
        <taxon>Vibrionales</taxon>
        <taxon>Vibrionaceae</taxon>
        <taxon>Vibrio</taxon>
    </lineage>
</organism>
<evidence type="ECO:0000313" key="2">
    <source>
        <dbReference type="Proteomes" id="UP000235828"/>
    </source>
</evidence>
<dbReference type="Proteomes" id="UP000235828">
    <property type="component" value="Chromosome A"/>
</dbReference>